<dbReference type="GO" id="GO:0003779">
    <property type="term" value="F:actin binding"/>
    <property type="evidence" value="ECO:0007669"/>
    <property type="project" value="InterPro"/>
</dbReference>
<feature type="region of interest" description="Disordered" evidence="4">
    <location>
        <begin position="1"/>
        <end position="24"/>
    </location>
</feature>
<feature type="compositionally biased region" description="Polar residues" evidence="4">
    <location>
        <begin position="510"/>
        <end position="524"/>
    </location>
</feature>
<comment type="caution">
    <text evidence="6">The sequence shown here is derived from an EMBL/GenBank/DDBJ whole genome shotgun (WGS) entry which is preliminary data.</text>
</comment>
<sequence>MLSRLMKEHHAKQAERKEKQEVKRKDAIAAANDLTQALVEHLNLGVAQAYLNQKKIEEEVKQLHQNMAQFSKQTQQWVQLIGNFNGSLKQIGDLENWSRIMESDMKFISETLEHTYNGVVSVRFQFELQTAAGMHNVPENQLGSLHYSDLMLKMSCAPPPPPAPAPPLPNFSTAKSSNTKDDRGLLLDSIRKGTKLKKAETNDRSAPIVGSTSAKSSSNTNNAAAVRTTTNNRPVNDAPTTGGLGGLFVNGIPKLKATGLPIGQAYQQYRNETDAPASNKLVNNKNSGNPDADANEELPVHSRSGSAVSLNENHSYHNRPYNGNHQAVISHGKPSLAPKPPGFKAGSKNDGRSSVGRTLSLRLPRSPLSTTDVNNGKLTVRPRPAEKEGERPQFPDFNQSEVSDINNKNGLPSFHQSQESLTKHHYRPSSPSSGRKPWSSVSMNNVNATLRPYNRSHGSPLRPPSSRPPPPPPARMVVSPPMCPPPPPPAHAPPPPPHRVNPAPPPPPSVIQNRSTSNFSNSNVPPTPPTRNSSMRSSNTSSFESRYIFRNVDEFPPPQPYQNIVKFYNSKFQVAKQQAPKPPMQLHTNRVWPPCENTSNC</sequence>
<feature type="compositionally biased region" description="Low complexity" evidence="4">
    <location>
        <begin position="428"/>
        <end position="442"/>
    </location>
</feature>
<feature type="compositionally biased region" description="Polar residues" evidence="4">
    <location>
        <begin position="303"/>
        <end position="313"/>
    </location>
</feature>
<feature type="compositionally biased region" description="Pro residues" evidence="4">
    <location>
        <begin position="157"/>
        <end position="169"/>
    </location>
</feature>
<dbReference type="GO" id="GO:0016197">
    <property type="term" value="P:endosomal transport"/>
    <property type="evidence" value="ECO:0007669"/>
    <property type="project" value="TreeGrafter"/>
</dbReference>
<reference evidence="6 7" key="1">
    <citation type="submission" date="2024-03" db="EMBL/GenBank/DDBJ databases">
        <title>Adaptation during the transition from Ophiocordyceps entomopathogen to insect associate is accompanied by gene loss and intensified selection.</title>
        <authorList>
            <person name="Ward C.M."/>
            <person name="Onetto C.A."/>
            <person name="Borneman A.R."/>
        </authorList>
    </citation>
    <scope>NUCLEOTIDE SEQUENCE [LARGE SCALE GENOMIC DNA]</scope>
    <source>
        <strain evidence="6">AWRI1</strain>
        <tissue evidence="6">Single Adult Female</tissue>
    </source>
</reference>
<evidence type="ECO:0000313" key="7">
    <source>
        <dbReference type="Proteomes" id="UP001367676"/>
    </source>
</evidence>
<comment type="similarity">
    <text evidence="1">Belongs to the BLOC1S1 family.</text>
</comment>
<dbReference type="PANTHER" id="PTHR13073:SF0">
    <property type="entry name" value="BIOGENESIS OF LYSOSOME-RELATED ORGANELLES COMPLEX 1 SUBUNIT 1"/>
    <property type="match status" value="1"/>
</dbReference>
<dbReference type="EMBL" id="JBBCAQ010000010">
    <property type="protein sequence ID" value="KAK7601238.1"/>
    <property type="molecule type" value="Genomic_DNA"/>
</dbReference>
<feature type="compositionally biased region" description="Pro residues" evidence="4">
    <location>
        <begin position="481"/>
        <end position="509"/>
    </location>
</feature>
<keyword evidence="7" id="KW-1185">Reference proteome</keyword>
<feature type="domain" description="WH2" evidence="5">
    <location>
        <begin position="182"/>
        <end position="199"/>
    </location>
</feature>
<feature type="compositionally biased region" description="Pro residues" evidence="4">
    <location>
        <begin position="461"/>
        <end position="474"/>
    </location>
</feature>
<evidence type="ECO:0000313" key="6">
    <source>
        <dbReference type="EMBL" id="KAK7601238.1"/>
    </source>
</evidence>
<evidence type="ECO:0000259" key="5">
    <source>
        <dbReference type="PROSITE" id="PS51082"/>
    </source>
</evidence>
<dbReference type="Pfam" id="PF06320">
    <property type="entry name" value="GCN5L1"/>
    <property type="match status" value="1"/>
</dbReference>
<feature type="compositionally biased region" description="Low complexity" evidence="4">
    <location>
        <begin position="530"/>
        <end position="540"/>
    </location>
</feature>
<dbReference type="PROSITE" id="PS51082">
    <property type="entry name" value="WH2"/>
    <property type="match status" value="1"/>
</dbReference>
<evidence type="ECO:0000256" key="1">
    <source>
        <dbReference type="ARBA" id="ARBA00007133"/>
    </source>
</evidence>
<dbReference type="PANTHER" id="PTHR13073">
    <property type="entry name" value="BLOC-1 COMPLEX SUBUNIT 1"/>
    <property type="match status" value="1"/>
</dbReference>
<dbReference type="InterPro" id="IPR003124">
    <property type="entry name" value="WH2_dom"/>
</dbReference>
<feature type="coiled-coil region" evidence="3">
    <location>
        <begin position="46"/>
        <end position="73"/>
    </location>
</feature>
<name>A0AAN9U075_9HEMI</name>
<feature type="region of interest" description="Disordered" evidence="4">
    <location>
        <begin position="196"/>
        <end position="239"/>
    </location>
</feature>
<evidence type="ECO:0000256" key="3">
    <source>
        <dbReference type="SAM" id="Coils"/>
    </source>
</evidence>
<evidence type="ECO:0000256" key="4">
    <source>
        <dbReference type="SAM" id="MobiDB-lite"/>
    </source>
</evidence>
<dbReference type="Proteomes" id="UP001367676">
    <property type="component" value="Unassembled WGS sequence"/>
</dbReference>
<keyword evidence="3" id="KW-0175">Coiled coil</keyword>
<dbReference type="Pfam" id="PF02205">
    <property type="entry name" value="WH2"/>
    <property type="match status" value="1"/>
</dbReference>
<organism evidence="6 7">
    <name type="scientific">Parthenolecanium corni</name>
    <dbReference type="NCBI Taxonomy" id="536013"/>
    <lineage>
        <taxon>Eukaryota</taxon>
        <taxon>Metazoa</taxon>
        <taxon>Ecdysozoa</taxon>
        <taxon>Arthropoda</taxon>
        <taxon>Hexapoda</taxon>
        <taxon>Insecta</taxon>
        <taxon>Pterygota</taxon>
        <taxon>Neoptera</taxon>
        <taxon>Paraneoptera</taxon>
        <taxon>Hemiptera</taxon>
        <taxon>Sternorrhyncha</taxon>
        <taxon>Coccoidea</taxon>
        <taxon>Coccidae</taxon>
        <taxon>Parthenolecanium</taxon>
    </lineage>
</organism>
<feature type="region of interest" description="Disordered" evidence="4">
    <location>
        <begin position="157"/>
        <end position="183"/>
    </location>
</feature>
<gene>
    <name evidence="6" type="ORF">V9T40_008679</name>
</gene>
<feature type="compositionally biased region" description="Polar residues" evidence="4">
    <location>
        <begin position="396"/>
        <end position="420"/>
    </location>
</feature>
<accession>A0AAN9U075</accession>
<feature type="compositionally biased region" description="Basic and acidic residues" evidence="4">
    <location>
        <begin position="383"/>
        <end position="393"/>
    </location>
</feature>
<dbReference type="InterPro" id="IPR009395">
    <property type="entry name" value="BLOC1S1"/>
</dbReference>
<feature type="compositionally biased region" description="Low complexity" evidence="4">
    <location>
        <begin position="211"/>
        <end position="232"/>
    </location>
</feature>
<protein>
    <recommendedName>
        <fullName evidence="2">Biogenesis of lysosome-related organelles complex 1 subunit 1</fullName>
    </recommendedName>
</protein>
<feature type="compositionally biased region" description="Low complexity" evidence="4">
    <location>
        <begin position="357"/>
        <end position="371"/>
    </location>
</feature>
<dbReference type="AlphaFoldDB" id="A0AAN9U075"/>
<feature type="region of interest" description="Disordered" evidence="4">
    <location>
        <begin position="274"/>
        <end position="540"/>
    </location>
</feature>
<evidence type="ECO:0000256" key="2">
    <source>
        <dbReference type="ARBA" id="ARBA00019577"/>
    </source>
</evidence>
<feature type="compositionally biased region" description="Polar residues" evidence="4">
    <location>
        <begin position="280"/>
        <end position="289"/>
    </location>
</feature>
<dbReference type="GO" id="GO:0031083">
    <property type="term" value="C:BLOC-1 complex"/>
    <property type="evidence" value="ECO:0007669"/>
    <property type="project" value="InterPro"/>
</dbReference>
<proteinExistence type="inferred from homology"/>